<gene>
    <name evidence="2" type="ORF">NB037_15935</name>
</gene>
<keyword evidence="2" id="KW-0032">Aminotransferase</keyword>
<reference evidence="2" key="1">
    <citation type="submission" date="2022-06" db="EMBL/GenBank/DDBJ databases">
        <title>Whole genome shotgun sequencing (WGS) of Rathayibacter sp. ZW T2_19, isolated from stored onions (Allium cepa).</title>
        <authorList>
            <person name="Stoll D.A."/>
            <person name="Huch M."/>
        </authorList>
    </citation>
    <scope>NUCLEOTIDE SEQUENCE</scope>
    <source>
        <strain evidence="2">ZW T2_19</strain>
    </source>
</reference>
<dbReference type="InterPro" id="IPR036038">
    <property type="entry name" value="Aminotransferase-like"/>
</dbReference>
<dbReference type="Proteomes" id="UP001155240">
    <property type="component" value="Unassembled WGS sequence"/>
</dbReference>
<dbReference type="InterPro" id="IPR001544">
    <property type="entry name" value="Aminotrans_IV"/>
</dbReference>
<proteinExistence type="predicted"/>
<keyword evidence="2" id="KW-0808">Transferase</keyword>
<accession>A0A9X2E1U0</accession>
<dbReference type="EMBL" id="JAMRYM010000092">
    <property type="protein sequence ID" value="MCM6763908.1"/>
    <property type="molecule type" value="Genomic_DNA"/>
</dbReference>
<dbReference type="Gene3D" id="3.20.10.10">
    <property type="entry name" value="D-amino Acid Aminotransferase, subunit A, domain 2"/>
    <property type="match status" value="1"/>
</dbReference>
<feature type="compositionally biased region" description="Basic and acidic residues" evidence="1">
    <location>
        <begin position="1"/>
        <end position="11"/>
    </location>
</feature>
<keyword evidence="3" id="KW-1185">Reference proteome</keyword>
<feature type="region of interest" description="Disordered" evidence="1">
    <location>
        <begin position="1"/>
        <end position="25"/>
    </location>
</feature>
<sequence>MDDEQVRDWDGRQLGAPREPSGPPLLAADSWLVSEGRVRGLDLHRERFLGAISAAGSPADAGAFFDAAVAALPRTGDLFPRVELDSDGLHLRLRPAPPRTRSVVLWTSPVDPRRVPEWKGPDIARLALLRSRAIANGADEAVILDADGAILDGATSAVLWWLGDTLVVPPPTSPRVRSVTARTISVLAGALGVDVLEAPTEPESLDGREVWVVNALHGARLATSWVGGPALAAEPGRLDAWRRRLDALRRPLP</sequence>
<name>A0A9X2E1U0_9MICO</name>
<evidence type="ECO:0000256" key="1">
    <source>
        <dbReference type="SAM" id="MobiDB-lite"/>
    </source>
</evidence>
<evidence type="ECO:0000313" key="3">
    <source>
        <dbReference type="Proteomes" id="UP001155240"/>
    </source>
</evidence>
<evidence type="ECO:0000313" key="2">
    <source>
        <dbReference type="EMBL" id="MCM6763908.1"/>
    </source>
</evidence>
<protein>
    <submittedName>
        <fullName evidence="2">Aminotransferase class IV</fullName>
    </submittedName>
</protein>
<dbReference type="AlphaFoldDB" id="A0A9X2E1U0"/>
<dbReference type="Pfam" id="PF01063">
    <property type="entry name" value="Aminotran_4"/>
    <property type="match status" value="1"/>
</dbReference>
<dbReference type="InterPro" id="IPR043132">
    <property type="entry name" value="BCAT-like_C"/>
</dbReference>
<dbReference type="SUPFAM" id="SSF56752">
    <property type="entry name" value="D-aminoacid aminotransferase-like PLP-dependent enzymes"/>
    <property type="match status" value="1"/>
</dbReference>
<organism evidence="2 3">
    <name type="scientific">Rathayibacter rubneri</name>
    <dbReference type="NCBI Taxonomy" id="2950106"/>
    <lineage>
        <taxon>Bacteria</taxon>
        <taxon>Bacillati</taxon>
        <taxon>Actinomycetota</taxon>
        <taxon>Actinomycetes</taxon>
        <taxon>Micrococcales</taxon>
        <taxon>Microbacteriaceae</taxon>
        <taxon>Rathayibacter</taxon>
    </lineage>
</organism>
<dbReference type="RefSeq" id="WP_251947459.1">
    <property type="nucleotide sequence ID" value="NZ_JAMRYM010000092.1"/>
</dbReference>
<comment type="caution">
    <text evidence="2">The sequence shown here is derived from an EMBL/GenBank/DDBJ whole genome shotgun (WGS) entry which is preliminary data.</text>
</comment>
<dbReference type="GO" id="GO:0008483">
    <property type="term" value="F:transaminase activity"/>
    <property type="evidence" value="ECO:0007669"/>
    <property type="project" value="UniProtKB-KW"/>
</dbReference>